<organism evidence="3 4">
    <name type="scientific">Candidatus Lumbricidiphila eiseniae</name>
    <dbReference type="NCBI Taxonomy" id="1969409"/>
    <lineage>
        <taxon>Bacteria</taxon>
        <taxon>Bacillati</taxon>
        <taxon>Actinomycetota</taxon>
        <taxon>Actinomycetes</taxon>
        <taxon>Micrococcales</taxon>
        <taxon>Microbacteriaceae</taxon>
        <taxon>Candidatus Lumbricidiphila</taxon>
    </lineage>
</organism>
<dbReference type="Pfam" id="PF02371">
    <property type="entry name" value="Transposase_20"/>
    <property type="match status" value="1"/>
</dbReference>
<name>A0A2A6FP36_9MICO</name>
<feature type="region of interest" description="Disordered" evidence="1">
    <location>
        <begin position="47"/>
        <end position="70"/>
    </location>
</feature>
<proteinExistence type="predicted"/>
<evidence type="ECO:0000313" key="4">
    <source>
        <dbReference type="Proteomes" id="UP000219994"/>
    </source>
</evidence>
<comment type="caution">
    <text evidence="3">The sequence shown here is derived from an EMBL/GenBank/DDBJ whole genome shotgun (WGS) entry which is preliminary data.</text>
</comment>
<evidence type="ECO:0000259" key="2">
    <source>
        <dbReference type="Pfam" id="PF02371"/>
    </source>
</evidence>
<evidence type="ECO:0000256" key="1">
    <source>
        <dbReference type="SAM" id="MobiDB-lite"/>
    </source>
</evidence>
<feature type="domain" description="Transposase IS116/IS110/IS902 C-terminal" evidence="2">
    <location>
        <begin position="10"/>
        <end position="95"/>
    </location>
</feature>
<dbReference type="GO" id="GO:0006313">
    <property type="term" value="P:DNA transposition"/>
    <property type="evidence" value="ECO:0007669"/>
    <property type="project" value="InterPro"/>
</dbReference>
<evidence type="ECO:0000313" key="3">
    <source>
        <dbReference type="EMBL" id="PDQ34440.1"/>
    </source>
</evidence>
<dbReference type="GO" id="GO:0004803">
    <property type="term" value="F:transposase activity"/>
    <property type="evidence" value="ECO:0007669"/>
    <property type="project" value="InterPro"/>
</dbReference>
<feature type="region of interest" description="Disordered" evidence="1">
    <location>
        <begin position="95"/>
        <end position="120"/>
    </location>
</feature>
<dbReference type="PANTHER" id="PTHR33055:SF3">
    <property type="entry name" value="PUTATIVE TRANSPOSASE FOR IS117-RELATED"/>
    <property type="match status" value="1"/>
</dbReference>
<reference evidence="4" key="1">
    <citation type="submission" date="2017-03" db="EMBL/GenBank/DDBJ databases">
        <authorList>
            <person name="Lund M.B."/>
        </authorList>
    </citation>
    <scope>NUCLEOTIDE SEQUENCE [LARGE SCALE GENOMIC DNA]</scope>
</reference>
<dbReference type="GO" id="GO:0003677">
    <property type="term" value="F:DNA binding"/>
    <property type="evidence" value="ECO:0007669"/>
    <property type="project" value="InterPro"/>
</dbReference>
<dbReference type="Proteomes" id="UP000219994">
    <property type="component" value="Unassembled WGS sequence"/>
</dbReference>
<dbReference type="PANTHER" id="PTHR33055">
    <property type="entry name" value="TRANSPOSASE FOR INSERTION SEQUENCE ELEMENT IS1111A"/>
    <property type="match status" value="1"/>
</dbReference>
<feature type="compositionally biased region" description="Basic residues" evidence="1">
    <location>
        <begin position="95"/>
        <end position="106"/>
    </location>
</feature>
<accession>A0A2A6FP36</accession>
<dbReference type="InterPro" id="IPR003346">
    <property type="entry name" value="Transposase_20"/>
</dbReference>
<sequence length="120" mass="13571">TRFHRHQHAESLLSIPGFGPLLAAEFIAFTSGTLTVLESADRLPDIAGIAPVPKDPGRISGNPHRPKRYNHRLLRTCYPSAEATTRHHPESRTYYNRKHREGKNHKQAALTPARRHINIT</sequence>
<dbReference type="EMBL" id="NAEP01000053">
    <property type="protein sequence ID" value="PDQ34440.1"/>
    <property type="molecule type" value="Genomic_DNA"/>
</dbReference>
<dbReference type="AlphaFoldDB" id="A0A2A6FP36"/>
<feature type="non-terminal residue" evidence="3">
    <location>
        <position position="1"/>
    </location>
</feature>
<dbReference type="InterPro" id="IPR047650">
    <property type="entry name" value="Transpos_IS110"/>
</dbReference>
<gene>
    <name evidence="3" type="ORF">B5766_11570</name>
</gene>
<protein>
    <submittedName>
        <fullName evidence="3">IS110 family transposase</fullName>
    </submittedName>
</protein>